<dbReference type="RefSeq" id="WP_185661391.1">
    <property type="nucleotide sequence ID" value="NZ_CAWPOO010000013.1"/>
</dbReference>
<comment type="similarity">
    <text evidence="1">Belongs to the glycosyl hydrolase 29 family.</text>
</comment>
<dbReference type="PANTHER" id="PTHR10030:SF37">
    <property type="entry name" value="ALPHA-L-FUCOSIDASE-RELATED"/>
    <property type="match status" value="1"/>
</dbReference>
<evidence type="ECO:0000256" key="4">
    <source>
        <dbReference type="ARBA" id="ARBA00022801"/>
    </source>
</evidence>
<dbReference type="Gene3D" id="2.60.120.260">
    <property type="entry name" value="Galactose-binding domain-like"/>
    <property type="match status" value="1"/>
</dbReference>
<dbReference type="AlphaFoldDB" id="A0A7X1B8C0"/>
<dbReference type="InterPro" id="IPR017853">
    <property type="entry name" value="GH"/>
</dbReference>
<gene>
    <name evidence="9" type="ORF">H5P27_15755</name>
</gene>
<name>A0A7X1B8C0_9BACT</name>
<dbReference type="EC" id="3.2.1.51" evidence="2"/>
<dbReference type="Gene3D" id="3.20.20.80">
    <property type="entry name" value="Glycosidases"/>
    <property type="match status" value="1"/>
</dbReference>
<reference evidence="9 10" key="1">
    <citation type="submission" date="2020-07" db="EMBL/GenBank/DDBJ databases">
        <authorList>
            <person name="Feng X."/>
        </authorList>
    </citation>
    <scope>NUCLEOTIDE SEQUENCE [LARGE SCALE GENOMIC DNA]</scope>
    <source>
        <strain evidence="9 10">JCM23202</strain>
    </source>
</reference>
<keyword evidence="3 6" id="KW-0732">Signal</keyword>
<dbReference type="GO" id="GO:0004560">
    <property type="term" value="F:alpha-L-fucosidase activity"/>
    <property type="evidence" value="ECO:0007669"/>
    <property type="project" value="InterPro"/>
</dbReference>
<evidence type="ECO:0000256" key="1">
    <source>
        <dbReference type="ARBA" id="ARBA00007951"/>
    </source>
</evidence>
<organism evidence="9 10">
    <name type="scientific">Pelagicoccus albus</name>
    <dbReference type="NCBI Taxonomy" id="415222"/>
    <lineage>
        <taxon>Bacteria</taxon>
        <taxon>Pseudomonadati</taxon>
        <taxon>Verrucomicrobiota</taxon>
        <taxon>Opitutia</taxon>
        <taxon>Puniceicoccales</taxon>
        <taxon>Pelagicoccaceae</taxon>
        <taxon>Pelagicoccus</taxon>
    </lineage>
</organism>
<dbReference type="InterPro" id="IPR000933">
    <property type="entry name" value="Glyco_hydro_29"/>
</dbReference>
<evidence type="ECO:0000256" key="2">
    <source>
        <dbReference type="ARBA" id="ARBA00012662"/>
    </source>
</evidence>
<dbReference type="SUPFAM" id="SSF49785">
    <property type="entry name" value="Galactose-binding domain-like"/>
    <property type="match status" value="1"/>
</dbReference>
<keyword evidence="5" id="KW-0326">Glycosidase</keyword>
<sequence>MNASLPKILLVLSLIGVVGSASAVPEPSPARFGATPTASQVEWQNMQMYAFVHFTINTFTDKEWGFGDESPEMFNPTDFDAHQIVQTIKDAGLKGLVLTAKHHDGFCLWPSAYTEHDISNSPFRDGEGDLVREISDACREAGIKFGVYLSPWDRNHAKYGESEYIDYYRNQLRELLTNYGPIFEIWFDGANGGDGWYGGANETRKIDRSTYYDWENTWSIVRELQPNAIIFSDAGPDARWIGNEQGYAGETSWATINVGDSTPGNADTKQLENGDRFGSDWIPGEVDVSIRPGWFYHAKEDAEVKTPERLLEIYYDSIGRGANLILNIAPDRRGRVADIDVQSLLGWKALLDATFSKNLALSASVSASDTRDVTQRFAASNLLDGDRSTYWSTQDETKQASIELSFDEMQRFNVVEIAEYIPLGQRIGSLRVSYWNEEEDAWLDFGSAQSIGAQRLIKGALTTTKKVKLTVEDSAACPAVSEIGIYFSPVEFK</sequence>
<evidence type="ECO:0000313" key="10">
    <source>
        <dbReference type="Proteomes" id="UP000526501"/>
    </source>
</evidence>
<protein>
    <recommendedName>
        <fullName evidence="2">alpha-L-fucosidase</fullName>
        <ecNumber evidence="2">3.2.1.51</ecNumber>
    </recommendedName>
</protein>
<dbReference type="EMBL" id="JACHVC010000013">
    <property type="protein sequence ID" value="MBC2607508.1"/>
    <property type="molecule type" value="Genomic_DNA"/>
</dbReference>
<dbReference type="Pfam" id="PF00754">
    <property type="entry name" value="F5_F8_type_C"/>
    <property type="match status" value="1"/>
</dbReference>
<proteinExistence type="inferred from homology"/>
<dbReference type="GO" id="GO:0006004">
    <property type="term" value="P:fucose metabolic process"/>
    <property type="evidence" value="ECO:0007669"/>
    <property type="project" value="TreeGrafter"/>
</dbReference>
<feature type="chain" id="PRO_5031497808" description="alpha-L-fucosidase" evidence="6">
    <location>
        <begin position="24"/>
        <end position="493"/>
    </location>
</feature>
<keyword evidence="10" id="KW-1185">Reference proteome</keyword>
<dbReference type="PANTHER" id="PTHR10030">
    <property type="entry name" value="ALPHA-L-FUCOSIDASE"/>
    <property type="match status" value="1"/>
</dbReference>
<evidence type="ECO:0000313" key="9">
    <source>
        <dbReference type="EMBL" id="MBC2607508.1"/>
    </source>
</evidence>
<dbReference type="FunFam" id="3.20.20.80:FF:000052">
    <property type="entry name" value="Putative alpha-L-fucosidase 1"/>
    <property type="match status" value="1"/>
</dbReference>
<dbReference type="InterPro" id="IPR057739">
    <property type="entry name" value="Glyco_hydro_29_N"/>
</dbReference>
<dbReference type="GO" id="GO:0005764">
    <property type="term" value="C:lysosome"/>
    <property type="evidence" value="ECO:0007669"/>
    <property type="project" value="TreeGrafter"/>
</dbReference>
<dbReference type="SUPFAM" id="SSF51445">
    <property type="entry name" value="(Trans)glycosidases"/>
    <property type="match status" value="1"/>
</dbReference>
<dbReference type="InterPro" id="IPR000421">
    <property type="entry name" value="FA58C"/>
</dbReference>
<feature type="domain" description="Glycoside hydrolase family 29 N-terminal" evidence="8">
    <location>
        <begin position="40"/>
        <end position="345"/>
    </location>
</feature>
<accession>A0A7X1B8C0</accession>
<evidence type="ECO:0000259" key="7">
    <source>
        <dbReference type="Pfam" id="PF00754"/>
    </source>
</evidence>
<keyword evidence="4" id="KW-0378">Hydrolase</keyword>
<dbReference type="InterPro" id="IPR008979">
    <property type="entry name" value="Galactose-bd-like_sf"/>
</dbReference>
<evidence type="ECO:0000256" key="6">
    <source>
        <dbReference type="SAM" id="SignalP"/>
    </source>
</evidence>
<feature type="signal peptide" evidence="6">
    <location>
        <begin position="1"/>
        <end position="23"/>
    </location>
</feature>
<evidence type="ECO:0000256" key="3">
    <source>
        <dbReference type="ARBA" id="ARBA00022729"/>
    </source>
</evidence>
<evidence type="ECO:0000256" key="5">
    <source>
        <dbReference type="ARBA" id="ARBA00023295"/>
    </source>
</evidence>
<feature type="domain" description="F5/8 type C" evidence="7">
    <location>
        <begin position="365"/>
        <end position="454"/>
    </location>
</feature>
<dbReference type="Pfam" id="PF01120">
    <property type="entry name" value="Alpha_L_fucos"/>
    <property type="match status" value="1"/>
</dbReference>
<dbReference type="SMART" id="SM00812">
    <property type="entry name" value="Alpha_L_fucos"/>
    <property type="match status" value="1"/>
</dbReference>
<dbReference type="GO" id="GO:0016139">
    <property type="term" value="P:glycoside catabolic process"/>
    <property type="evidence" value="ECO:0007669"/>
    <property type="project" value="TreeGrafter"/>
</dbReference>
<comment type="caution">
    <text evidence="9">The sequence shown here is derived from an EMBL/GenBank/DDBJ whole genome shotgun (WGS) entry which is preliminary data.</text>
</comment>
<dbReference type="Proteomes" id="UP000526501">
    <property type="component" value="Unassembled WGS sequence"/>
</dbReference>
<evidence type="ECO:0000259" key="8">
    <source>
        <dbReference type="Pfam" id="PF01120"/>
    </source>
</evidence>